<sequence length="90" mass="10056">MRQSTFLRYTVKMTSIFAVVFASFILSSTWQTLVDAFNHPPIILKGLGGVRLSLFVVEVSVILTSSIVVSIGVSFVFWMLSQEQLKAKQN</sequence>
<dbReference type="PATRIC" id="fig|1379870.5.peg.1869"/>
<evidence type="ECO:0000313" key="3">
    <source>
        <dbReference type="Proteomes" id="UP000033054"/>
    </source>
</evidence>
<evidence type="ECO:0000256" key="1">
    <source>
        <dbReference type="SAM" id="Phobius"/>
    </source>
</evidence>
<feature type="transmembrane region" description="Helical" evidence="1">
    <location>
        <begin position="52"/>
        <end position="80"/>
    </location>
</feature>
<dbReference type="KEGG" id="srd:SD10_08555"/>
<accession>A0A0E3ZV77</accession>
<reference evidence="2 3" key="1">
    <citation type="journal article" date="2014" name="Curr. Microbiol.">
        <title>Spirosoma radiotolerans sp. nov., a gamma-radiation-resistant bacterium isolated from gamma ray-irradiated soil.</title>
        <authorList>
            <person name="Lee J.J."/>
            <person name="Srinivasan S."/>
            <person name="Lim S."/>
            <person name="Joe M."/>
            <person name="Im S."/>
            <person name="Bae S.I."/>
            <person name="Park K.R."/>
            <person name="Han J.H."/>
            <person name="Park S.H."/>
            <person name="Joo B.M."/>
            <person name="Park S.J."/>
            <person name="Kim M.K."/>
        </authorList>
    </citation>
    <scope>NUCLEOTIDE SEQUENCE [LARGE SCALE GENOMIC DNA]</scope>
    <source>
        <strain evidence="2 3">DG5A</strain>
    </source>
</reference>
<keyword evidence="1" id="KW-0812">Transmembrane</keyword>
<evidence type="ECO:0000313" key="2">
    <source>
        <dbReference type="EMBL" id="AKD54945.1"/>
    </source>
</evidence>
<dbReference type="HOGENOM" id="CLU_2439276_0_0_10"/>
<protein>
    <submittedName>
        <fullName evidence="2">Uncharacterized protein</fullName>
    </submittedName>
</protein>
<keyword evidence="3" id="KW-1185">Reference proteome</keyword>
<proteinExistence type="predicted"/>
<dbReference type="Proteomes" id="UP000033054">
    <property type="component" value="Chromosome"/>
</dbReference>
<dbReference type="AlphaFoldDB" id="A0A0E3ZV77"/>
<dbReference type="EMBL" id="CP010429">
    <property type="protein sequence ID" value="AKD54945.1"/>
    <property type="molecule type" value="Genomic_DNA"/>
</dbReference>
<keyword evidence="1" id="KW-0472">Membrane</keyword>
<gene>
    <name evidence="2" type="ORF">SD10_08555</name>
</gene>
<organism evidence="2 3">
    <name type="scientific">Spirosoma radiotolerans</name>
    <dbReference type="NCBI Taxonomy" id="1379870"/>
    <lineage>
        <taxon>Bacteria</taxon>
        <taxon>Pseudomonadati</taxon>
        <taxon>Bacteroidota</taxon>
        <taxon>Cytophagia</taxon>
        <taxon>Cytophagales</taxon>
        <taxon>Cytophagaceae</taxon>
        <taxon>Spirosoma</taxon>
    </lineage>
</organism>
<name>A0A0E3ZV77_9BACT</name>
<keyword evidence="1" id="KW-1133">Transmembrane helix</keyword>